<protein>
    <recommendedName>
        <fullName evidence="4">Nucleoside transporter/FeoB GTPase Gate domain-containing protein</fullName>
    </recommendedName>
</protein>
<dbReference type="Proteomes" id="UP000012589">
    <property type="component" value="Unassembled WGS sequence"/>
</dbReference>
<dbReference type="STRING" id="1235802.C823_01408"/>
<feature type="transmembrane region" description="Helical" evidence="1">
    <location>
        <begin position="161"/>
        <end position="179"/>
    </location>
</feature>
<dbReference type="AlphaFoldDB" id="N2B3S9"/>
<evidence type="ECO:0000256" key="1">
    <source>
        <dbReference type="SAM" id="Phobius"/>
    </source>
</evidence>
<keyword evidence="3" id="KW-1185">Reference proteome</keyword>
<comment type="caution">
    <text evidence="2">The sequence shown here is derived from an EMBL/GenBank/DDBJ whole genome shotgun (WGS) entry which is preliminary data.</text>
</comment>
<feature type="transmembrane region" description="Helical" evidence="1">
    <location>
        <begin position="7"/>
        <end position="30"/>
    </location>
</feature>
<evidence type="ECO:0000313" key="2">
    <source>
        <dbReference type="EMBL" id="EMZ32990.1"/>
    </source>
</evidence>
<sequence>MNYLWGFMIVSGIIYAAFTGSLPEVTQAAIDSSKEAVTLCITMTGVMSLWMGLMRIAEKAGIIAGAVKGMKPLLRFLFPTIQKNHLANQYIAENFIANVFGLGWAATPAGIRAVEELEKLEEKRREGNFENILDEKYGRKRKKGKLRVVPKGTASNEMCTFLILNISSLQLIPVNMIAYRSQYGSVNPASIVGPAIVATLVSTIVAIIFCKIMDRKR</sequence>
<proteinExistence type="predicted"/>
<keyword evidence="1" id="KW-1133">Transmembrane helix</keyword>
<evidence type="ECO:0008006" key="4">
    <source>
        <dbReference type="Google" id="ProtNLM"/>
    </source>
</evidence>
<keyword evidence="1" id="KW-0472">Membrane</keyword>
<dbReference type="OrthoDB" id="9782481at2"/>
<name>N2B3S9_9FIRM</name>
<dbReference type="PATRIC" id="fig|1235802.3.peg.1495"/>
<gene>
    <name evidence="2" type="ORF">C823_01408</name>
</gene>
<organism evidence="2 3">
    <name type="scientific">Eubacterium plexicaudatum ASF492</name>
    <dbReference type="NCBI Taxonomy" id="1235802"/>
    <lineage>
        <taxon>Bacteria</taxon>
        <taxon>Bacillati</taxon>
        <taxon>Bacillota</taxon>
        <taxon>Clostridia</taxon>
        <taxon>Eubacteriales</taxon>
        <taxon>Eubacteriaceae</taxon>
        <taxon>Eubacterium</taxon>
    </lineage>
</organism>
<accession>N2B3S9</accession>
<feature type="transmembrane region" description="Helical" evidence="1">
    <location>
        <begin position="191"/>
        <end position="210"/>
    </location>
</feature>
<keyword evidence="1" id="KW-0812">Transmembrane</keyword>
<evidence type="ECO:0000313" key="3">
    <source>
        <dbReference type="Proteomes" id="UP000012589"/>
    </source>
</evidence>
<dbReference type="eggNOG" id="COG2715">
    <property type="taxonomic scope" value="Bacteria"/>
</dbReference>
<dbReference type="HOGENOM" id="CLU_089992_1_0_9"/>
<dbReference type="EMBL" id="AQFT01000041">
    <property type="protein sequence ID" value="EMZ32990.1"/>
    <property type="molecule type" value="Genomic_DNA"/>
</dbReference>
<feature type="transmembrane region" description="Helical" evidence="1">
    <location>
        <begin position="36"/>
        <end position="53"/>
    </location>
</feature>
<reference evidence="2 3" key="1">
    <citation type="journal article" date="2014" name="Genome Announc.">
        <title>Draft genome sequences of the altered schaedler flora, a defined bacterial community from gnotobiotic mice.</title>
        <authorList>
            <person name="Wannemuehler M.J."/>
            <person name="Overstreet A.M."/>
            <person name="Ward D.V."/>
            <person name="Phillips G.J."/>
        </authorList>
    </citation>
    <scope>NUCLEOTIDE SEQUENCE [LARGE SCALE GENOMIC DNA]</scope>
    <source>
        <strain evidence="2 3">ASF492</strain>
    </source>
</reference>